<proteinExistence type="predicted"/>
<dbReference type="EC" id="3.5.1.91" evidence="3"/>
<feature type="domain" description="Amidohydrolase 3" evidence="2">
    <location>
        <begin position="76"/>
        <end position="561"/>
    </location>
</feature>
<evidence type="ECO:0000313" key="3">
    <source>
        <dbReference type="EMBL" id="QDV05485.1"/>
    </source>
</evidence>
<accession>A0A518EN17</accession>
<dbReference type="InterPro" id="IPR033932">
    <property type="entry name" value="YtcJ-like"/>
</dbReference>
<dbReference type="PANTHER" id="PTHR22642">
    <property type="entry name" value="IMIDAZOLONEPROPIONASE"/>
    <property type="match status" value="1"/>
</dbReference>
<feature type="signal peptide" evidence="1">
    <location>
        <begin position="1"/>
        <end position="21"/>
    </location>
</feature>
<dbReference type="SUPFAM" id="SSF51556">
    <property type="entry name" value="Metallo-dependent hydrolases"/>
    <property type="match status" value="1"/>
</dbReference>
<dbReference type="InterPro" id="IPR032466">
    <property type="entry name" value="Metal_Hydrolase"/>
</dbReference>
<keyword evidence="4" id="KW-1185">Reference proteome</keyword>
<feature type="chain" id="PRO_5021744446" evidence="1">
    <location>
        <begin position="22"/>
        <end position="564"/>
    </location>
</feature>
<dbReference type="OrthoDB" id="9767366at2"/>
<dbReference type="Gene3D" id="3.20.20.140">
    <property type="entry name" value="Metal-dependent hydrolases"/>
    <property type="match status" value="1"/>
</dbReference>
<name>A0A518EN17_9BACT</name>
<dbReference type="Pfam" id="PF07969">
    <property type="entry name" value="Amidohydro_3"/>
    <property type="match status" value="1"/>
</dbReference>
<protein>
    <submittedName>
        <fullName evidence="3">N-substituted formamide deformylase</fullName>
        <ecNumber evidence="3">3.5.1.91</ecNumber>
    </submittedName>
</protein>
<keyword evidence="3" id="KW-0378">Hydrolase</keyword>
<dbReference type="InterPro" id="IPR011059">
    <property type="entry name" value="Metal-dep_hydrolase_composite"/>
</dbReference>
<dbReference type="Gene3D" id="3.10.310.70">
    <property type="match status" value="1"/>
</dbReference>
<dbReference type="RefSeq" id="WP_145194886.1">
    <property type="nucleotide sequence ID" value="NZ_CP036434.1"/>
</dbReference>
<dbReference type="PANTHER" id="PTHR22642:SF2">
    <property type="entry name" value="PROTEIN LONG AFTER FAR-RED 3"/>
    <property type="match status" value="1"/>
</dbReference>
<dbReference type="Gene3D" id="2.30.40.10">
    <property type="entry name" value="Urease, subunit C, domain 1"/>
    <property type="match status" value="1"/>
</dbReference>
<dbReference type="CDD" id="cd01300">
    <property type="entry name" value="YtcJ_like"/>
    <property type="match status" value="1"/>
</dbReference>
<gene>
    <name evidence="3" type="primary">nfdA_1</name>
    <name evidence="3" type="ORF">Poly30_09830</name>
</gene>
<dbReference type="SUPFAM" id="SSF51338">
    <property type="entry name" value="Composite domain of metallo-dependent hydrolases"/>
    <property type="match status" value="1"/>
</dbReference>
<sequence length="564" mass="60228" precursor="true">MLTTTLLVAALGAALPSQDAAAEAPGAVATLVLTGGRVVVVDEAGIEAEAIAVNGDRILQIGTVDEIAGLVGDDTRVIQLDGRLAIPGFIEGHGHFFGVGDAAMQLDLRQAASWDQIVAQVEAAAKELPKGSLIRGRGWHQEKWTKTPMDAVDGLPHHRTLSAVSPDHPVVLIHASGHASFANAAAMELCGINSETADPEGGEIVHDAEGKPLGAFRETATGLLRQAFLRARQPDPRRVARLAVGECLRKGVTSFQDLGAKFSELGVLRAMADAGDLDVRLWLALREPVEDLNENLPGAKVTGYGNHHLTVGGIKRSIDGALGSHGAWLLEPYADLATSSGLNTVTIEDVRACAEVAVQHGLQLCVHAIGDRANRETLNIFERAFGDDAARKGLRWRVEHAQHLHPDDVPRFGKLGVIAAMQGIHCTSDAPWVYRRLGADRAESGAYLWRDLLDTGAVVMNGTDAPVEDLDPIASYHASVTRRLSDGSTFFPEQSMTRMEALRSYTISNAYGAFEEDLKGSLEPGKLADIVILSKDILACPDDEILDAKIDATVVGGEVLYERK</sequence>
<dbReference type="GO" id="GO:0016810">
    <property type="term" value="F:hydrolase activity, acting on carbon-nitrogen (but not peptide) bonds"/>
    <property type="evidence" value="ECO:0007669"/>
    <property type="project" value="InterPro"/>
</dbReference>
<reference evidence="3 4" key="1">
    <citation type="submission" date="2019-02" db="EMBL/GenBank/DDBJ databases">
        <title>Deep-cultivation of Planctomycetes and their phenomic and genomic characterization uncovers novel biology.</title>
        <authorList>
            <person name="Wiegand S."/>
            <person name="Jogler M."/>
            <person name="Boedeker C."/>
            <person name="Pinto D."/>
            <person name="Vollmers J."/>
            <person name="Rivas-Marin E."/>
            <person name="Kohn T."/>
            <person name="Peeters S.H."/>
            <person name="Heuer A."/>
            <person name="Rast P."/>
            <person name="Oberbeckmann S."/>
            <person name="Bunk B."/>
            <person name="Jeske O."/>
            <person name="Meyerdierks A."/>
            <person name="Storesund J.E."/>
            <person name="Kallscheuer N."/>
            <person name="Luecker S."/>
            <person name="Lage O.M."/>
            <person name="Pohl T."/>
            <person name="Merkel B.J."/>
            <person name="Hornburger P."/>
            <person name="Mueller R.-W."/>
            <person name="Bruemmer F."/>
            <person name="Labrenz M."/>
            <person name="Spormann A.M."/>
            <person name="Op den Camp H."/>
            <person name="Overmann J."/>
            <person name="Amann R."/>
            <person name="Jetten M.S.M."/>
            <person name="Mascher T."/>
            <person name="Medema M.H."/>
            <person name="Devos D.P."/>
            <person name="Kaster A.-K."/>
            <person name="Ovreas L."/>
            <person name="Rohde M."/>
            <person name="Galperin M.Y."/>
            <person name="Jogler C."/>
        </authorList>
    </citation>
    <scope>NUCLEOTIDE SEQUENCE [LARGE SCALE GENOMIC DNA]</scope>
    <source>
        <strain evidence="3 4">Poly30</strain>
    </source>
</reference>
<organism evidence="3 4">
    <name type="scientific">Saltatorellus ferox</name>
    <dbReference type="NCBI Taxonomy" id="2528018"/>
    <lineage>
        <taxon>Bacteria</taxon>
        <taxon>Pseudomonadati</taxon>
        <taxon>Planctomycetota</taxon>
        <taxon>Planctomycetia</taxon>
        <taxon>Planctomycetia incertae sedis</taxon>
        <taxon>Saltatorellus</taxon>
    </lineage>
</organism>
<keyword evidence="1" id="KW-0732">Signal</keyword>
<evidence type="ECO:0000256" key="1">
    <source>
        <dbReference type="SAM" id="SignalP"/>
    </source>
</evidence>
<dbReference type="InterPro" id="IPR013108">
    <property type="entry name" value="Amidohydro_3"/>
</dbReference>
<evidence type="ECO:0000313" key="4">
    <source>
        <dbReference type="Proteomes" id="UP000320390"/>
    </source>
</evidence>
<evidence type="ECO:0000259" key="2">
    <source>
        <dbReference type="Pfam" id="PF07969"/>
    </source>
</evidence>
<dbReference type="Proteomes" id="UP000320390">
    <property type="component" value="Chromosome"/>
</dbReference>
<dbReference type="AlphaFoldDB" id="A0A518EN17"/>
<dbReference type="EMBL" id="CP036434">
    <property type="protein sequence ID" value="QDV05485.1"/>
    <property type="molecule type" value="Genomic_DNA"/>
</dbReference>